<protein>
    <submittedName>
        <fullName evidence="3">Uncharacterized protein</fullName>
    </submittedName>
</protein>
<proteinExistence type="predicted"/>
<comment type="caution">
    <text evidence="3">The sequence shown here is derived from an EMBL/GenBank/DDBJ whole genome shotgun (WGS) entry which is preliminary data.</text>
</comment>
<dbReference type="OrthoDB" id="3403488at2"/>
<keyword evidence="1" id="KW-0175">Coiled coil</keyword>
<evidence type="ECO:0000313" key="3">
    <source>
        <dbReference type="EMBL" id="TWH69729.1"/>
    </source>
</evidence>
<keyword evidence="2" id="KW-0812">Transmembrane</keyword>
<reference evidence="3 4" key="1">
    <citation type="submission" date="2019-07" db="EMBL/GenBank/DDBJ databases">
        <title>R&amp;d 2014.</title>
        <authorList>
            <person name="Klenk H.-P."/>
        </authorList>
    </citation>
    <scope>NUCLEOTIDE SEQUENCE [LARGE SCALE GENOMIC DNA]</scope>
    <source>
        <strain evidence="3 4">DSM 43868</strain>
    </source>
</reference>
<organism evidence="3 4">
    <name type="scientific">Micromonospora olivasterospora</name>
    <dbReference type="NCBI Taxonomy" id="1880"/>
    <lineage>
        <taxon>Bacteria</taxon>
        <taxon>Bacillati</taxon>
        <taxon>Actinomycetota</taxon>
        <taxon>Actinomycetes</taxon>
        <taxon>Micromonosporales</taxon>
        <taxon>Micromonosporaceae</taxon>
        <taxon>Micromonospora</taxon>
    </lineage>
</organism>
<keyword evidence="2" id="KW-0472">Membrane</keyword>
<keyword evidence="2" id="KW-1133">Transmembrane helix</keyword>
<evidence type="ECO:0000256" key="1">
    <source>
        <dbReference type="SAM" id="Coils"/>
    </source>
</evidence>
<evidence type="ECO:0000313" key="4">
    <source>
        <dbReference type="Proteomes" id="UP000319825"/>
    </source>
</evidence>
<feature type="coiled-coil region" evidence="1">
    <location>
        <begin position="65"/>
        <end position="99"/>
    </location>
</feature>
<gene>
    <name evidence="3" type="ORF">JD77_04743</name>
</gene>
<sequence>MITEQAPGSPQWAQILISALGLLGGAGGLSVLATVLVQRRKLRTDAAGALTEVALTLVQPLRSRVSELEAEALEVRERMAASQREIQQLRATVWELTRTLERWRGVILAPHATVHRIRLAVAEEDERAPTHHPDSP</sequence>
<feature type="transmembrane region" description="Helical" evidence="2">
    <location>
        <begin position="12"/>
        <end position="37"/>
    </location>
</feature>
<accession>A0A562IFD2</accession>
<dbReference type="AlphaFoldDB" id="A0A562IFD2"/>
<evidence type="ECO:0000256" key="2">
    <source>
        <dbReference type="SAM" id="Phobius"/>
    </source>
</evidence>
<dbReference type="EMBL" id="VLKE01000001">
    <property type="protein sequence ID" value="TWH69729.1"/>
    <property type="molecule type" value="Genomic_DNA"/>
</dbReference>
<keyword evidence="4" id="KW-1185">Reference proteome</keyword>
<name>A0A562IFD2_MICOL</name>
<dbReference type="Proteomes" id="UP000319825">
    <property type="component" value="Unassembled WGS sequence"/>
</dbReference>
<dbReference type="RefSeq" id="WP_145776208.1">
    <property type="nucleotide sequence ID" value="NZ_BAAATQ010000180.1"/>
</dbReference>